<dbReference type="EMBL" id="BJZU01000016">
    <property type="protein sequence ID" value="GEP02997.1"/>
    <property type="molecule type" value="Genomic_DNA"/>
</dbReference>
<reference evidence="2" key="1">
    <citation type="journal article" date="2014" name="Int. J. Syst. Evol. Microbiol.">
        <title>Complete genome of a new Firmicutes species belonging to the dominant human colonic microbiota ('Ruminococcus bicirculans') reveals two chromosomes and a selective capacity to utilize plant glucans.</title>
        <authorList>
            <consortium name="NISC Comparative Sequencing Program"/>
            <person name="Wegmann U."/>
            <person name="Louis P."/>
            <person name="Goesmann A."/>
            <person name="Henrissat B."/>
            <person name="Duncan S.H."/>
            <person name="Flint H.J."/>
        </authorList>
    </citation>
    <scope>NUCLEOTIDE SEQUENCE</scope>
    <source>
        <strain evidence="2">NBRC 107715</strain>
    </source>
</reference>
<keyword evidence="4" id="KW-1185">Reference proteome</keyword>
<protein>
    <submittedName>
        <fullName evidence="1">Uncharacterized protein</fullName>
    </submittedName>
</protein>
<accession>A0A512IZ67</accession>
<organism evidence="1 3">
    <name type="scientific">Methylobacterium oxalidis</name>
    <dbReference type="NCBI Taxonomy" id="944322"/>
    <lineage>
        <taxon>Bacteria</taxon>
        <taxon>Pseudomonadati</taxon>
        <taxon>Pseudomonadota</taxon>
        <taxon>Alphaproteobacteria</taxon>
        <taxon>Hyphomicrobiales</taxon>
        <taxon>Methylobacteriaceae</taxon>
        <taxon>Methylobacterium</taxon>
    </lineage>
</organism>
<dbReference type="Proteomes" id="UP000321960">
    <property type="component" value="Unassembled WGS sequence"/>
</dbReference>
<evidence type="ECO:0000313" key="1">
    <source>
        <dbReference type="EMBL" id="GEP02997.1"/>
    </source>
</evidence>
<dbReference type="OrthoDB" id="8019777at2"/>
<evidence type="ECO:0000313" key="3">
    <source>
        <dbReference type="Proteomes" id="UP000321960"/>
    </source>
</evidence>
<evidence type="ECO:0000313" key="2">
    <source>
        <dbReference type="EMBL" id="GLS65930.1"/>
    </source>
</evidence>
<evidence type="ECO:0000313" key="4">
    <source>
        <dbReference type="Proteomes" id="UP001156856"/>
    </source>
</evidence>
<comment type="caution">
    <text evidence="1">The sequence shown here is derived from an EMBL/GenBank/DDBJ whole genome shotgun (WGS) entry which is preliminary data.</text>
</comment>
<dbReference type="EMBL" id="BSPK01000084">
    <property type="protein sequence ID" value="GLS65930.1"/>
    <property type="molecule type" value="Genomic_DNA"/>
</dbReference>
<dbReference type="AlphaFoldDB" id="A0A512IZ67"/>
<reference evidence="1 3" key="3">
    <citation type="submission" date="2019-07" db="EMBL/GenBank/DDBJ databases">
        <title>Whole genome shotgun sequence of Methylobacterium oxalidis NBRC 107715.</title>
        <authorList>
            <person name="Hosoyama A."/>
            <person name="Uohara A."/>
            <person name="Ohji S."/>
            <person name="Ichikawa N."/>
        </authorList>
    </citation>
    <scope>NUCLEOTIDE SEQUENCE [LARGE SCALE GENOMIC DNA]</scope>
    <source>
        <strain evidence="1 3">NBRC 107715</strain>
    </source>
</reference>
<dbReference type="Proteomes" id="UP001156856">
    <property type="component" value="Unassembled WGS sequence"/>
</dbReference>
<name>A0A512IZ67_9HYPH</name>
<proteinExistence type="predicted"/>
<gene>
    <name evidence="2" type="ORF">GCM10007888_43120</name>
    <name evidence="1" type="ORF">MOX02_10350</name>
</gene>
<reference evidence="4" key="2">
    <citation type="journal article" date="2019" name="Int. J. Syst. Evol. Microbiol.">
        <title>The Global Catalogue of Microorganisms (GCM) 10K type strain sequencing project: providing services to taxonomists for standard genome sequencing and annotation.</title>
        <authorList>
            <consortium name="The Broad Institute Genomics Platform"/>
            <consortium name="The Broad Institute Genome Sequencing Center for Infectious Disease"/>
            <person name="Wu L."/>
            <person name="Ma J."/>
        </authorList>
    </citation>
    <scope>NUCLEOTIDE SEQUENCE [LARGE SCALE GENOMIC DNA]</scope>
    <source>
        <strain evidence="4">NBRC 107715</strain>
    </source>
</reference>
<sequence>MPRSAIVWKQDRIADVPLRRFVGCVGPIEVGSVEYDGTHQLWTWWSPLNDEAWGHAASEVGAKQGFEVWLRGWLEHFRPLLEAG</sequence>
<reference evidence="2" key="4">
    <citation type="submission" date="2023-01" db="EMBL/GenBank/DDBJ databases">
        <title>Draft genome sequence of Methylobacterium oxalidis strain NBRC 107715.</title>
        <authorList>
            <person name="Sun Q."/>
            <person name="Mori K."/>
        </authorList>
    </citation>
    <scope>NUCLEOTIDE SEQUENCE</scope>
    <source>
        <strain evidence="2">NBRC 107715</strain>
    </source>
</reference>